<name>A0A8J6Q1V9_9FLAO</name>
<evidence type="ECO:0000313" key="2">
    <source>
        <dbReference type="Proteomes" id="UP000600588"/>
    </source>
</evidence>
<dbReference type="RefSeq" id="WP_188229102.1">
    <property type="nucleotide sequence ID" value="NZ_JACVXB010000001.1"/>
</dbReference>
<keyword evidence="2" id="KW-1185">Reference proteome</keyword>
<sequence>MKKKLESELISIAHRILKLKGREDVIKMHAEATVLLEKLTVLKFAYENTDGELPSMSDQGAFYGMIDSAFNDKISDNREIDDRLFINLDEKEDDGIMEPAIEKIKNMVAFMPDIVQDSAPELDNIIPKPQYHKNDLEDLTADYKNMPIFDPVPKEQNGTVNDKKSLNDKLKNGGLSIGLNDKLAFIKHLFEGNGADYDRVISQINTIGSFSEAKQFIESMVKPDHNGWANKEEYETRFMEIIEGKFN</sequence>
<dbReference type="Proteomes" id="UP000600588">
    <property type="component" value="Unassembled WGS sequence"/>
</dbReference>
<dbReference type="EMBL" id="JACVXB010000001">
    <property type="protein sequence ID" value="MBD0831341.1"/>
    <property type="molecule type" value="Genomic_DNA"/>
</dbReference>
<accession>A0A8J6Q1V9</accession>
<protein>
    <submittedName>
        <fullName evidence="1">Uncharacterized protein</fullName>
    </submittedName>
</protein>
<reference evidence="1 2" key="1">
    <citation type="submission" date="2020-09" db="EMBL/GenBank/DDBJ databases">
        <title>TT11 complete genome.</title>
        <authorList>
            <person name="Wu Z."/>
        </authorList>
    </citation>
    <scope>NUCLEOTIDE SEQUENCE [LARGE SCALE GENOMIC DNA]</scope>
    <source>
        <strain evidence="1 2">TT11</strain>
    </source>
</reference>
<evidence type="ECO:0000313" key="1">
    <source>
        <dbReference type="EMBL" id="MBD0831341.1"/>
    </source>
</evidence>
<comment type="caution">
    <text evidence="1">The sequence shown here is derived from an EMBL/GenBank/DDBJ whole genome shotgun (WGS) entry which is preliminary data.</text>
</comment>
<proteinExistence type="predicted"/>
<gene>
    <name evidence="1" type="ORF">ICJ83_04265</name>
</gene>
<dbReference type="AlphaFoldDB" id="A0A8J6Q1V9"/>
<organism evidence="1 2">
    <name type="scientific">Aestuariibaculum sediminum</name>
    <dbReference type="NCBI Taxonomy" id="2770637"/>
    <lineage>
        <taxon>Bacteria</taxon>
        <taxon>Pseudomonadati</taxon>
        <taxon>Bacteroidota</taxon>
        <taxon>Flavobacteriia</taxon>
        <taxon>Flavobacteriales</taxon>
        <taxon>Flavobacteriaceae</taxon>
    </lineage>
</organism>